<evidence type="ECO:0000256" key="6">
    <source>
        <dbReference type="ARBA" id="ARBA00022840"/>
    </source>
</evidence>
<organism evidence="12 13">
    <name type="scientific">Actinomadura algeriensis</name>
    <dbReference type="NCBI Taxonomy" id="1679523"/>
    <lineage>
        <taxon>Bacteria</taxon>
        <taxon>Bacillati</taxon>
        <taxon>Actinomycetota</taxon>
        <taxon>Actinomycetes</taxon>
        <taxon>Streptosporangiales</taxon>
        <taxon>Thermomonosporaceae</taxon>
        <taxon>Actinomadura</taxon>
    </lineage>
</organism>
<dbReference type="InterPro" id="IPR036163">
    <property type="entry name" value="HMA_dom_sf"/>
</dbReference>
<evidence type="ECO:0000313" key="12">
    <source>
        <dbReference type="EMBL" id="MBE1532487.1"/>
    </source>
</evidence>
<dbReference type="SUPFAM" id="SSF55008">
    <property type="entry name" value="HMA, heavy metal-associated domain"/>
    <property type="match status" value="1"/>
</dbReference>
<evidence type="ECO:0000256" key="7">
    <source>
        <dbReference type="ARBA" id="ARBA00022967"/>
    </source>
</evidence>
<dbReference type="PROSITE" id="PS01047">
    <property type="entry name" value="HMA_1"/>
    <property type="match status" value="1"/>
</dbReference>
<dbReference type="CDD" id="cd00371">
    <property type="entry name" value="HMA"/>
    <property type="match status" value="1"/>
</dbReference>
<feature type="transmembrane region" description="Helical" evidence="10">
    <location>
        <begin position="383"/>
        <end position="406"/>
    </location>
</feature>
<dbReference type="NCBIfam" id="TIGR01511">
    <property type="entry name" value="ATPase-IB1_Cu"/>
    <property type="match status" value="1"/>
</dbReference>
<proteinExistence type="inferred from homology"/>
<feature type="transmembrane region" description="Helical" evidence="10">
    <location>
        <begin position="203"/>
        <end position="223"/>
    </location>
</feature>
<sequence length="770" mass="79403">MTTGAESGRIELAIGGMTCASCAARIEKKLNRMDGVTATVNYATEKAKVEFTGDVSPDDLIATVVKTGYTAELPPPPKAAGGGAVPESEPADELAPLRQRLITSVVLAVPVIAMAMVPALQFEYWQWLSLTLAAPVVVYAGWPFHRAAWTNLRHGAATMDTLVSMGTLAAFAWSLWALFFGTAGEPGIKHGFEFSMTRSDGSMNIYLEAAAGVIAFILAGRYFEARSKRRAGAALRALLELGAKEVSVVRDGREERIPVESLQAGDVFVVRPGEKIATDGTVEEGSSAVDASLLTGESVPVEVAPGDTVVGATVNAGGRLLVRATRVGADTQLAQMARLVEDAQTGKARVQRLADRISGIFVPVVIALAVATLGFWLGTGTGAAAAFTAGVAVLIIACPCALGLATPTALMVGTGRGAQLGILIKGPEVLESTRTIDTIVLDKTGTVTTGKMALVDVVTAAGVEEAEALRLAGALEDASEHPIAQAVARGARERAGELGTVEDFANVEGLGVQGMVDGHGVLVGRPQLLAEWSQRLTPELEAAMADARALGHTAVAVGWDGAARAVLTVADEVKPTSAEAVRRLRGLGLRPVLLTGDNEAVARTVADAVGIDEVIADVLPKDKVDVVKRLQDEGRTVAMVGDGVNDAAALAQADLGLAMGTGTDVAIEASDLTLVRGDLRAAADAIRLSRRTLATIKGNLFWAFAYNVAALPLAAAGLLSPMIAGGAMAFSSVFVVSNSLRLRGFKALADDAGPSAAAAAPDRPKVPAAG</sequence>
<gene>
    <name evidence="12" type="ORF">H4W34_002320</name>
</gene>
<dbReference type="InterPro" id="IPR006121">
    <property type="entry name" value="HMA_dom"/>
</dbReference>
<evidence type="ECO:0000256" key="2">
    <source>
        <dbReference type="ARBA" id="ARBA00006024"/>
    </source>
</evidence>
<dbReference type="InterPro" id="IPR036412">
    <property type="entry name" value="HAD-like_sf"/>
</dbReference>
<feature type="transmembrane region" description="Helical" evidence="10">
    <location>
        <begin position="162"/>
        <end position="183"/>
    </location>
</feature>
<keyword evidence="10" id="KW-1003">Cell membrane</keyword>
<dbReference type="InterPro" id="IPR059000">
    <property type="entry name" value="ATPase_P-type_domA"/>
</dbReference>
<dbReference type="InterPro" id="IPR008250">
    <property type="entry name" value="ATPase_P-typ_transduc_dom_A_sf"/>
</dbReference>
<dbReference type="Gene3D" id="3.40.50.1000">
    <property type="entry name" value="HAD superfamily/HAD-like"/>
    <property type="match status" value="1"/>
</dbReference>
<dbReference type="PANTHER" id="PTHR43520">
    <property type="entry name" value="ATP7, ISOFORM B"/>
    <property type="match status" value="1"/>
</dbReference>
<dbReference type="SFLD" id="SFLDF00027">
    <property type="entry name" value="p-type_atpase"/>
    <property type="match status" value="1"/>
</dbReference>
<comment type="subcellular location">
    <subcellularLocation>
        <location evidence="1">Cell membrane</location>
        <topology evidence="1">Multi-pass membrane protein</topology>
    </subcellularLocation>
</comment>
<dbReference type="Gene3D" id="3.40.1110.10">
    <property type="entry name" value="Calcium-transporting ATPase, cytoplasmic domain N"/>
    <property type="match status" value="1"/>
</dbReference>
<dbReference type="SUPFAM" id="SSF56784">
    <property type="entry name" value="HAD-like"/>
    <property type="match status" value="1"/>
</dbReference>
<keyword evidence="6 10" id="KW-0067">ATP-binding</keyword>
<dbReference type="NCBIfam" id="TIGR01494">
    <property type="entry name" value="ATPase_P-type"/>
    <property type="match status" value="1"/>
</dbReference>
<evidence type="ECO:0000256" key="5">
    <source>
        <dbReference type="ARBA" id="ARBA00022741"/>
    </source>
</evidence>
<evidence type="ECO:0000256" key="10">
    <source>
        <dbReference type="RuleBase" id="RU362081"/>
    </source>
</evidence>
<keyword evidence="7" id="KW-1278">Translocase</keyword>
<dbReference type="PROSITE" id="PS00154">
    <property type="entry name" value="ATPASE_E1_E2"/>
    <property type="match status" value="1"/>
</dbReference>
<dbReference type="RefSeq" id="WP_192759171.1">
    <property type="nucleotide sequence ID" value="NZ_JADBDZ010000001.1"/>
</dbReference>
<dbReference type="InterPro" id="IPR023214">
    <property type="entry name" value="HAD_sf"/>
</dbReference>
<dbReference type="Pfam" id="PF00702">
    <property type="entry name" value="Hydrolase"/>
    <property type="match status" value="1"/>
</dbReference>
<dbReference type="InterPro" id="IPR017969">
    <property type="entry name" value="Heavy-metal-associated_CS"/>
</dbReference>
<dbReference type="CDD" id="cd02094">
    <property type="entry name" value="P-type_ATPase_Cu-like"/>
    <property type="match status" value="1"/>
</dbReference>
<dbReference type="PRINTS" id="PR00119">
    <property type="entry name" value="CATATPASE"/>
</dbReference>
<protein>
    <submittedName>
        <fullName evidence="12">Cu+-exporting ATPase</fullName>
    </submittedName>
</protein>
<comment type="caution">
    <text evidence="12">The sequence shown here is derived from an EMBL/GenBank/DDBJ whole genome shotgun (WGS) entry which is preliminary data.</text>
</comment>
<dbReference type="InterPro" id="IPR023298">
    <property type="entry name" value="ATPase_P-typ_TM_dom_sf"/>
</dbReference>
<evidence type="ECO:0000256" key="4">
    <source>
        <dbReference type="ARBA" id="ARBA00022723"/>
    </source>
</evidence>
<feature type="transmembrane region" description="Helical" evidence="10">
    <location>
        <begin position="699"/>
        <end position="716"/>
    </location>
</feature>
<evidence type="ECO:0000313" key="13">
    <source>
        <dbReference type="Proteomes" id="UP000627838"/>
    </source>
</evidence>
<dbReference type="Gene3D" id="2.70.150.10">
    <property type="entry name" value="Calcium-transporting ATPase, cytoplasmic transduction domain A"/>
    <property type="match status" value="1"/>
</dbReference>
<reference evidence="12 13" key="1">
    <citation type="submission" date="2020-10" db="EMBL/GenBank/DDBJ databases">
        <title>Sequencing the genomes of 1000 actinobacteria strains.</title>
        <authorList>
            <person name="Klenk H.-P."/>
        </authorList>
    </citation>
    <scope>NUCLEOTIDE SEQUENCE [LARGE SCALE GENOMIC DNA]</scope>
    <source>
        <strain evidence="12 13">DSM 46744</strain>
    </source>
</reference>
<name>A0ABR9JPM3_9ACTN</name>
<dbReference type="InterPro" id="IPR027256">
    <property type="entry name" value="P-typ_ATPase_IB"/>
</dbReference>
<dbReference type="Proteomes" id="UP000627838">
    <property type="component" value="Unassembled WGS sequence"/>
</dbReference>
<feature type="transmembrane region" description="Helical" evidence="10">
    <location>
        <begin position="357"/>
        <end position="377"/>
    </location>
</feature>
<dbReference type="PROSITE" id="PS01229">
    <property type="entry name" value="COF_2"/>
    <property type="match status" value="1"/>
</dbReference>
<keyword evidence="9 10" id="KW-0472">Membrane</keyword>
<keyword evidence="5 10" id="KW-0547">Nucleotide-binding</keyword>
<evidence type="ECO:0000256" key="9">
    <source>
        <dbReference type="ARBA" id="ARBA00023136"/>
    </source>
</evidence>
<dbReference type="SFLD" id="SFLDS00003">
    <property type="entry name" value="Haloacid_Dehalogenase"/>
    <property type="match status" value="1"/>
</dbReference>
<dbReference type="InterPro" id="IPR023299">
    <property type="entry name" value="ATPase_P-typ_cyto_dom_N"/>
</dbReference>
<dbReference type="Pfam" id="PF00403">
    <property type="entry name" value="HMA"/>
    <property type="match status" value="1"/>
</dbReference>
<dbReference type="SFLD" id="SFLDG00002">
    <property type="entry name" value="C1.7:_P-type_atpase_like"/>
    <property type="match status" value="1"/>
</dbReference>
<evidence type="ECO:0000256" key="8">
    <source>
        <dbReference type="ARBA" id="ARBA00022989"/>
    </source>
</evidence>
<keyword evidence="8 10" id="KW-1133">Transmembrane helix</keyword>
<keyword evidence="3 10" id="KW-0812">Transmembrane</keyword>
<accession>A0ABR9JPM3</accession>
<comment type="similarity">
    <text evidence="2 10">Belongs to the cation transport ATPase (P-type) (TC 3.A.3) family. Type IB subfamily.</text>
</comment>
<dbReference type="SUPFAM" id="SSF81665">
    <property type="entry name" value="Calcium ATPase, transmembrane domain M"/>
    <property type="match status" value="1"/>
</dbReference>
<feature type="domain" description="HMA" evidence="11">
    <location>
        <begin position="8"/>
        <end position="72"/>
    </location>
</feature>
<feature type="transmembrane region" description="Helical" evidence="10">
    <location>
        <begin position="101"/>
        <end position="118"/>
    </location>
</feature>
<dbReference type="Pfam" id="PF00122">
    <property type="entry name" value="E1-E2_ATPase"/>
    <property type="match status" value="1"/>
</dbReference>
<dbReference type="PRINTS" id="PR00943">
    <property type="entry name" value="CUATPASE"/>
</dbReference>
<evidence type="ECO:0000259" key="11">
    <source>
        <dbReference type="PROSITE" id="PS50846"/>
    </source>
</evidence>
<dbReference type="SUPFAM" id="SSF81653">
    <property type="entry name" value="Calcium ATPase, transduction domain A"/>
    <property type="match status" value="1"/>
</dbReference>
<keyword evidence="4 10" id="KW-0479">Metal-binding</keyword>
<dbReference type="InterPro" id="IPR018303">
    <property type="entry name" value="ATPase_P-typ_P_site"/>
</dbReference>
<dbReference type="Gene3D" id="3.30.70.100">
    <property type="match status" value="1"/>
</dbReference>
<dbReference type="InterPro" id="IPR001757">
    <property type="entry name" value="P_typ_ATPase"/>
</dbReference>
<dbReference type="NCBIfam" id="TIGR01525">
    <property type="entry name" value="ATPase-IB_hvy"/>
    <property type="match status" value="1"/>
</dbReference>
<evidence type="ECO:0000256" key="1">
    <source>
        <dbReference type="ARBA" id="ARBA00004651"/>
    </source>
</evidence>
<feature type="transmembrane region" description="Helical" evidence="10">
    <location>
        <begin position="722"/>
        <end position="740"/>
    </location>
</feature>
<evidence type="ECO:0000256" key="3">
    <source>
        <dbReference type="ARBA" id="ARBA00022692"/>
    </source>
</evidence>
<dbReference type="InterPro" id="IPR044492">
    <property type="entry name" value="P_typ_ATPase_HD_dom"/>
</dbReference>
<feature type="transmembrane region" description="Helical" evidence="10">
    <location>
        <begin position="124"/>
        <end position="142"/>
    </location>
</feature>
<dbReference type="PANTHER" id="PTHR43520:SF8">
    <property type="entry name" value="P-TYPE CU(+) TRANSPORTER"/>
    <property type="match status" value="1"/>
</dbReference>
<keyword evidence="13" id="KW-1185">Reference proteome</keyword>
<dbReference type="PROSITE" id="PS50846">
    <property type="entry name" value="HMA_2"/>
    <property type="match status" value="1"/>
</dbReference>
<dbReference type="EMBL" id="JADBDZ010000001">
    <property type="protein sequence ID" value="MBE1532487.1"/>
    <property type="molecule type" value="Genomic_DNA"/>
</dbReference>